<sequence length="126" mass="13808">MTTVATLRLTLVRSPDDEATFSPDYQSELSQFYQRVRAGNVRINAVAFTKDTTGASRGLVGEFVIPLAQVIGPALARAAFTWLQGRAGRKLRLKAGDLEIEARTIEDIGQLLEQVQALRPAGRHQS</sequence>
<protein>
    <submittedName>
        <fullName evidence="1">Uncharacterized protein</fullName>
    </submittedName>
</protein>
<accession>A0A6J5F8L6</accession>
<dbReference type="RefSeq" id="WP_175233299.1">
    <property type="nucleotide sequence ID" value="NZ_CADIKH010000183.1"/>
</dbReference>
<organism evidence="1 2">
    <name type="scientific">Paraburkholderia humisilvae</name>
    <dbReference type="NCBI Taxonomy" id="627669"/>
    <lineage>
        <taxon>Bacteria</taxon>
        <taxon>Pseudomonadati</taxon>
        <taxon>Pseudomonadota</taxon>
        <taxon>Betaproteobacteria</taxon>
        <taxon>Burkholderiales</taxon>
        <taxon>Burkholderiaceae</taxon>
        <taxon>Paraburkholderia</taxon>
    </lineage>
</organism>
<keyword evidence="2" id="KW-1185">Reference proteome</keyword>
<evidence type="ECO:0000313" key="2">
    <source>
        <dbReference type="Proteomes" id="UP000494363"/>
    </source>
</evidence>
<gene>
    <name evidence="1" type="ORF">LMG29542_08226</name>
</gene>
<dbReference type="AlphaFoldDB" id="A0A6J5F8L6"/>
<reference evidence="1 2" key="1">
    <citation type="submission" date="2020-04" db="EMBL/GenBank/DDBJ databases">
        <authorList>
            <person name="De Canck E."/>
        </authorList>
    </citation>
    <scope>NUCLEOTIDE SEQUENCE [LARGE SCALE GENOMIC DNA]</scope>
    <source>
        <strain evidence="1 2">LMG 29542</strain>
    </source>
</reference>
<proteinExistence type="predicted"/>
<dbReference type="EMBL" id="CADIKH010000183">
    <property type="protein sequence ID" value="CAB3774844.1"/>
    <property type="molecule type" value="Genomic_DNA"/>
</dbReference>
<name>A0A6J5F8L6_9BURK</name>
<evidence type="ECO:0000313" key="1">
    <source>
        <dbReference type="EMBL" id="CAB3774844.1"/>
    </source>
</evidence>
<dbReference type="Proteomes" id="UP000494363">
    <property type="component" value="Unassembled WGS sequence"/>
</dbReference>